<dbReference type="GO" id="GO:0046872">
    <property type="term" value="F:metal ion binding"/>
    <property type="evidence" value="ECO:0007669"/>
    <property type="project" value="UniProtKB-KW"/>
</dbReference>
<evidence type="ECO:0000256" key="1">
    <source>
        <dbReference type="ARBA" id="ARBA00001946"/>
    </source>
</evidence>
<evidence type="ECO:0000256" key="3">
    <source>
        <dbReference type="ARBA" id="ARBA00021330"/>
    </source>
</evidence>
<proteinExistence type="inferred from homology"/>
<dbReference type="InterPro" id="IPR026610">
    <property type="entry name" value="Hen1"/>
</dbReference>
<evidence type="ECO:0000256" key="5">
    <source>
        <dbReference type="ARBA" id="ARBA00022679"/>
    </source>
</evidence>
<gene>
    <name evidence="13" type="ORF">DEBURN_LOCUS8634</name>
</gene>
<dbReference type="AlphaFoldDB" id="A0A9N9C0I4"/>
<dbReference type="Pfam" id="PF13489">
    <property type="entry name" value="Methyltransf_23"/>
    <property type="match status" value="1"/>
</dbReference>
<comment type="caution">
    <text evidence="13">The sequence shown here is derived from an EMBL/GenBank/DDBJ whole genome shotgun (WGS) entry which is preliminary data.</text>
</comment>
<dbReference type="GO" id="GO:0090486">
    <property type="term" value="F:small RNA 2'-O-methyltransferase activity"/>
    <property type="evidence" value="ECO:0007669"/>
    <property type="project" value="UniProtKB-EC"/>
</dbReference>
<dbReference type="PANTHER" id="PTHR21404:SF3">
    <property type="entry name" value="SMALL RNA 2'-O-METHYLTRANSFERASE"/>
    <property type="match status" value="1"/>
</dbReference>
<evidence type="ECO:0000313" key="14">
    <source>
        <dbReference type="Proteomes" id="UP000789706"/>
    </source>
</evidence>
<keyword evidence="9" id="KW-0694">RNA-binding</keyword>
<keyword evidence="4" id="KW-0489">Methyltransferase</keyword>
<comment type="similarity">
    <text evidence="2">Belongs to the methyltransferase superfamily. HEN1 family.</text>
</comment>
<accession>A0A9N9C0I4</accession>
<keyword evidence="5" id="KW-0808">Transferase</keyword>
<evidence type="ECO:0000256" key="11">
    <source>
        <dbReference type="ARBA" id="ARBA00035025"/>
    </source>
</evidence>
<evidence type="ECO:0000256" key="6">
    <source>
        <dbReference type="ARBA" id="ARBA00022691"/>
    </source>
</evidence>
<dbReference type="GO" id="GO:0005634">
    <property type="term" value="C:nucleus"/>
    <property type="evidence" value="ECO:0007669"/>
    <property type="project" value="TreeGrafter"/>
</dbReference>
<keyword evidence="10" id="KW-0943">RNA-mediated gene silencing</keyword>
<dbReference type="SUPFAM" id="SSF53335">
    <property type="entry name" value="S-adenosyl-L-methionine-dependent methyltransferases"/>
    <property type="match status" value="1"/>
</dbReference>
<evidence type="ECO:0000256" key="7">
    <source>
        <dbReference type="ARBA" id="ARBA00022723"/>
    </source>
</evidence>
<protein>
    <recommendedName>
        <fullName evidence="3">Small RNA 2'-O-methyltransferase</fullName>
        <ecNumber evidence="11">2.1.1.386</ecNumber>
    </recommendedName>
</protein>
<reference evidence="13" key="1">
    <citation type="submission" date="2021-06" db="EMBL/GenBank/DDBJ databases">
        <authorList>
            <person name="Kallberg Y."/>
            <person name="Tangrot J."/>
            <person name="Rosling A."/>
        </authorList>
    </citation>
    <scope>NUCLEOTIDE SEQUENCE</scope>
    <source>
        <strain evidence="13">AZ414A</strain>
    </source>
</reference>
<organism evidence="13 14">
    <name type="scientific">Diversispora eburnea</name>
    <dbReference type="NCBI Taxonomy" id="1213867"/>
    <lineage>
        <taxon>Eukaryota</taxon>
        <taxon>Fungi</taxon>
        <taxon>Fungi incertae sedis</taxon>
        <taxon>Mucoromycota</taxon>
        <taxon>Glomeromycotina</taxon>
        <taxon>Glomeromycetes</taxon>
        <taxon>Diversisporales</taxon>
        <taxon>Diversisporaceae</taxon>
        <taxon>Diversispora</taxon>
    </lineage>
</organism>
<evidence type="ECO:0000256" key="9">
    <source>
        <dbReference type="ARBA" id="ARBA00022884"/>
    </source>
</evidence>
<keyword evidence="7" id="KW-0479">Metal-binding</keyword>
<keyword evidence="8" id="KW-0460">Magnesium</keyword>
<dbReference type="PANTHER" id="PTHR21404">
    <property type="entry name" value="HEN1"/>
    <property type="match status" value="1"/>
</dbReference>
<comment type="catalytic activity">
    <reaction evidence="12">
        <text>small RNA 3'-end nucleotide + S-adenosyl-L-methionine = small RNA 3'-end 2'-O-methylnucleotide + S-adenosyl-L-homocysteine + H(+)</text>
        <dbReference type="Rhea" id="RHEA:37887"/>
        <dbReference type="Rhea" id="RHEA-COMP:10415"/>
        <dbReference type="Rhea" id="RHEA-COMP:10416"/>
        <dbReference type="ChEBI" id="CHEBI:15378"/>
        <dbReference type="ChEBI" id="CHEBI:57856"/>
        <dbReference type="ChEBI" id="CHEBI:59789"/>
        <dbReference type="ChEBI" id="CHEBI:74896"/>
        <dbReference type="ChEBI" id="CHEBI:74898"/>
        <dbReference type="EC" id="2.1.1.386"/>
    </reaction>
</comment>
<dbReference type="GO" id="GO:0001510">
    <property type="term" value="P:RNA methylation"/>
    <property type="evidence" value="ECO:0007669"/>
    <property type="project" value="InterPro"/>
</dbReference>
<comment type="cofactor">
    <cofactor evidence="1">
        <name>Mg(2+)</name>
        <dbReference type="ChEBI" id="CHEBI:18420"/>
    </cofactor>
</comment>
<evidence type="ECO:0000313" key="13">
    <source>
        <dbReference type="EMBL" id="CAG8582297.1"/>
    </source>
</evidence>
<evidence type="ECO:0000256" key="2">
    <source>
        <dbReference type="ARBA" id="ARBA00009026"/>
    </source>
</evidence>
<dbReference type="Proteomes" id="UP000789706">
    <property type="component" value="Unassembled WGS sequence"/>
</dbReference>
<evidence type="ECO:0000256" key="4">
    <source>
        <dbReference type="ARBA" id="ARBA00022603"/>
    </source>
</evidence>
<feature type="non-terminal residue" evidence="13">
    <location>
        <position position="1"/>
    </location>
</feature>
<dbReference type="GO" id="GO:0003723">
    <property type="term" value="F:RNA binding"/>
    <property type="evidence" value="ECO:0007669"/>
    <property type="project" value="UniProtKB-KW"/>
</dbReference>
<dbReference type="EC" id="2.1.1.386" evidence="11"/>
<dbReference type="InterPro" id="IPR029063">
    <property type="entry name" value="SAM-dependent_MTases_sf"/>
</dbReference>
<evidence type="ECO:0000256" key="12">
    <source>
        <dbReference type="ARBA" id="ARBA00048418"/>
    </source>
</evidence>
<dbReference type="OrthoDB" id="2154311at2759"/>
<dbReference type="EMBL" id="CAJVPK010001333">
    <property type="protein sequence ID" value="CAG8582297.1"/>
    <property type="molecule type" value="Genomic_DNA"/>
</dbReference>
<dbReference type="GO" id="GO:0005737">
    <property type="term" value="C:cytoplasm"/>
    <property type="evidence" value="ECO:0007669"/>
    <property type="project" value="TreeGrafter"/>
</dbReference>
<dbReference type="Gene3D" id="3.40.50.150">
    <property type="entry name" value="Vaccinia Virus protein VP39"/>
    <property type="match status" value="1"/>
</dbReference>
<name>A0A9N9C0I4_9GLOM</name>
<evidence type="ECO:0000256" key="10">
    <source>
        <dbReference type="ARBA" id="ARBA00023158"/>
    </source>
</evidence>
<keyword evidence="14" id="KW-1185">Reference proteome</keyword>
<keyword evidence="6" id="KW-0949">S-adenosyl-L-methionine</keyword>
<dbReference type="GO" id="GO:0030422">
    <property type="term" value="P:siRNA processing"/>
    <property type="evidence" value="ECO:0007669"/>
    <property type="project" value="TreeGrafter"/>
</dbReference>
<evidence type="ECO:0000256" key="8">
    <source>
        <dbReference type="ARBA" id="ARBA00022842"/>
    </source>
</evidence>
<sequence length="232" mass="26692">MSSEEEEEFIFFDPPLWRQRRSLAVEVLRKNKVTSVFDYGCGEGSLLSFLIQPYEEEPILHLAGVDISHEALKSVVLYCQPMEDDYAPDFLRLSPLTIELYQGSIDVADERLIGIEAIVCLEVIEHVYPNVLNKFFETVLGTYKPKVLIVSTPNVEFNVYFPQLKYGTPEAIPRIDDHKFEWTRKEFQEWCNVGAKKYNYSVEFTGVGKLKYSDPTVGFATQIAIFQDLQPD</sequence>